<evidence type="ECO:0000313" key="2">
    <source>
        <dbReference type="EMBL" id="CAG9333406.1"/>
    </source>
</evidence>
<dbReference type="InterPro" id="IPR006652">
    <property type="entry name" value="Kelch_1"/>
</dbReference>
<dbReference type="Pfam" id="PF01344">
    <property type="entry name" value="Kelch_1"/>
    <property type="match status" value="1"/>
</dbReference>
<sequence>MWDRGLEDKDKSNENANQQKGASKLKIPDKTFNNPLISKDLFFSESRREQEESNGFVIKPIPVEMSMSMSISMSMSMSMSIDNIEPEPIPQVKISNSKEITSQNNSIFFKEDIGKSSQGIRMPIVIPNASIQDPVDNIRSNYIQNADYSLEDLSSSNIYSMQKEHILLNTKQTIESLLNSSITQIKALSDLQDELMGIYRDTPNSDHELISKLNKFKNGLRELCNKKFKKNHKENRHLQKILKEQNIPASRPKKRKGPAIEESKIDLEPAPYRDLALKLNKNSVSIYDPLINKKINKFKWEKEVAGSAVLFTDHNSILHIGGNENKHEEIDIATGEKKYLPSLPEQVQFHCMAYINGYAAVIGGFTMESSSNKVYILKDDQWEEFDPLVAKRHAASSINVNKMVFVFGGISTQKGVVKSIDMWSSRWKLLNILQPIFKLNVGLCLYGGEIIIFGGKSGWNDIGTRDVWKFDYKTNKVSKLEPLYFDFFAKSGNECVLSGNIVYLLKKNEFNEYSLLENS</sequence>
<gene>
    <name evidence="2" type="ORF">BSTOLATCC_MIC58219</name>
</gene>
<dbReference type="InterPro" id="IPR015915">
    <property type="entry name" value="Kelch-typ_b-propeller"/>
</dbReference>
<protein>
    <recommendedName>
        <fullName evidence="4">Kelch repeat-containing protein</fullName>
    </recommendedName>
</protein>
<feature type="region of interest" description="Disordered" evidence="1">
    <location>
        <begin position="1"/>
        <end position="31"/>
    </location>
</feature>
<dbReference type="Gene3D" id="2.120.10.80">
    <property type="entry name" value="Kelch-type beta propeller"/>
    <property type="match status" value="1"/>
</dbReference>
<dbReference type="AlphaFoldDB" id="A0AAU9KCS0"/>
<evidence type="ECO:0000313" key="3">
    <source>
        <dbReference type="Proteomes" id="UP001162131"/>
    </source>
</evidence>
<feature type="compositionally biased region" description="Basic and acidic residues" evidence="1">
    <location>
        <begin position="1"/>
        <end position="13"/>
    </location>
</feature>
<evidence type="ECO:0008006" key="4">
    <source>
        <dbReference type="Google" id="ProtNLM"/>
    </source>
</evidence>
<accession>A0AAU9KCS0</accession>
<organism evidence="2 3">
    <name type="scientific">Blepharisma stoltei</name>
    <dbReference type="NCBI Taxonomy" id="1481888"/>
    <lineage>
        <taxon>Eukaryota</taxon>
        <taxon>Sar</taxon>
        <taxon>Alveolata</taxon>
        <taxon>Ciliophora</taxon>
        <taxon>Postciliodesmatophora</taxon>
        <taxon>Heterotrichea</taxon>
        <taxon>Heterotrichida</taxon>
        <taxon>Blepharismidae</taxon>
        <taxon>Blepharisma</taxon>
    </lineage>
</organism>
<dbReference type="SUPFAM" id="SSF117281">
    <property type="entry name" value="Kelch motif"/>
    <property type="match status" value="1"/>
</dbReference>
<keyword evidence="3" id="KW-1185">Reference proteome</keyword>
<dbReference type="PANTHER" id="PTHR45632">
    <property type="entry name" value="LD33804P"/>
    <property type="match status" value="1"/>
</dbReference>
<name>A0AAU9KCS0_9CILI</name>
<evidence type="ECO:0000256" key="1">
    <source>
        <dbReference type="SAM" id="MobiDB-lite"/>
    </source>
</evidence>
<dbReference type="EMBL" id="CAJZBQ010000056">
    <property type="protein sequence ID" value="CAG9333406.1"/>
    <property type="molecule type" value="Genomic_DNA"/>
</dbReference>
<proteinExistence type="predicted"/>
<reference evidence="2" key="1">
    <citation type="submission" date="2021-09" db="EMBL/GenBank/DDBJ databases">
        <authorList>
            <consortium name="AG Swart"/>
            <person name="Singh M."/>
            <person name="Singh A."/>
            <person name="Seah K."/>
            <person name="Emmerich C."/>
        </authorList>
    </citation>
    <scope>NUCLEOTIDE SEQUENCE</scope>
    <source>
        <strain evidence="2">ATCC30299</strain>
    </source>
</reference>
<dbReference type="Proteomes" id="UP001162131">
    <property type="component" value="Unassembled WGS sequence"/>
</dbReference>
<comment type="caution">
    <text evidence="2">The sequence shown here is derived from an EMBL/GenBank/DDBJ whole genome shotgun (WGS) entry which is preliminary data.</text>
</comment>